<dbReference type="FunFam" id="3.40.1170.60:FF:000001">
    <property type="entry name" value="DNA polymerase IV"/>
    <property type="match status" value="1"/>
</dbReference>
<evidence type="ECO:0000313" key="18">
    <source>
        <dbReference type="EMBL" id="GCE08868.1"/>
    </source>
</evidence>
<keyword evidence="13 16" id="KW-0238">DNA-binding</keyword>
<evidence type="ECO:0000256" key="5">
    <source>
        <dbReference type="ARBA" id="ARBA00022490"/>
    </source>
</evidence>
<evidence type="ECO:0000256" key="10">
    <source>
        <dbReference type="ARBA" id="ARBA00022763"/>
    </source>
</evidence>
<evidence type="ECO:0000256" key="7">
    <source>
        <dbReference type="ARBA" id="ARBA00022695"/>
    </source>
</evidence>
<evidence type="ECO:0000256" key="2">
    <source>
        <dbReference type="ARBA" id="ARBA00010945"/>
    </source>
</evidence>
<comment type="caution">
    <text evidence="18">The sequence shown here is derived from an EMBL/GenBank/DDBJ whole genome shotgun (WGS) entry which is preliminary data.</text>
</comment>
<evidence type="ECO:0000256" key="6">
    <source>
        <dbReference type="ARBA" id="ARBA00022679"/>
    </source>
</evidence>
<keyword evidence="9 16" id="KW-0479">Metal-binding</keyword>
<dbReference type="Gene3D" id="3.40.1170.60">
    <property type="match status" value="1"/>
</dbReference>
<evidence type="ECO:0000256" key="15">
    <source>
        <dbReference type="ARBA" id="ARBA00049244"/>
    </source>
</evidence>
<dbReference type="GO" id="GO:0009432">
    <property type="term" value="P:SOS response"/>
    <property type="evidence" value="ECO:0007669"/>
    <property type="project" value="TreeGrafter"/>
</dbReference>
<evidence type="ECO:0000256" key="16">
    <source>
        <dbReference type="HAMAP-Rule" id="MF_01113"/>
    </source>
</evidence>
<dbReference type="InterPro" id="IPR043502">
    <property type="entry name" value="DNA/RNA_pol_sf"/>
</dbReference>
<dbReference type="EMBL" id="BIFQ01000002">
    <property type="protein sequence ID" value="GCE08868.1"/>
    <property type="molecule type" value="Genomic_DNA"/>
</dbReference>
<dbReference type="PROSITE" id="PS50173">
    <property type="entry name" value="UMUC"/>
    <property type="match status" value="1"/>
</dbReference>
<dbReference type="GO" id="GO:0000287">
    <property type="term" value="F:magnesium ion binding"/>
    <property type="evidence" value="ECO:0007669"/>
    <property type="project" value="UniProtKB-UniRule"/>
</dbReference>
<evidence type="ECO:0000256" key="8">
    <source>
        <dbReference type="ARBA" id="ARBA00022705"/>
    </source>
</evidence>
<keyword evidence="4 16" id="KW-0515">Mutator protein</keyword>
<keyword evidence="14 16" id="KW-0234">DNA repair</keyword>
<dbReference type="Gene3D" id="3.30.1490.100">
    <property type="entry name" value="DNA polymerase, Y-family, little finger domain"/>
    <property type="match status" value="1"/>
</dbReference>
<dbReference type="SUPFAM" id="SSF100879">
    <property type="entry name" value="Lesion bypass DNA polymerase (Y-family), little finger domain"/>
    <property type="match status" value="1"/>
</dbReference>
<dbReference type="Pfam" id="PF21999">
    <property type="entry name" value="IMS_HHH_1"/>
    <property type="match status" value="1"/>
</dbReference>
<feature type="binding site" evidence="16">
    <location>
        <position position="11"/>
    </location>
    <ligand>
        <name>Mg(2+)</name>
        <dbReference type="ChEBI" id="CHEBI:18420"/>
    </ligand>
</feature>
<dbReference type="PANTHER" id="PTHR11076">
    <property type="entry name" value="DNA REPAIR POLYMERASE UMUC / TRANSFERASE FAMILY MEMBER"/>
    <property type="match status" value="1"/>
</dbReference>
<sequence>MQPTRKIIHIDMDAFYASIEQRDHPELRGKPVVVGGDPQRRGVVATCSYEARKYGIHSAMPAQKAYQRCPHAIFIRPRFDTYRAVSNQIMQIFRSYTELVEPLSLDEAYLDVTNNRQGIASATMVARAIKQQIYDETHLTASAGVSFNKFIAKLASDYRKPDGLTVVPPERATEFLERTPIDKFFGVGKVTASRLHEIEIETGADLKRLTEPELQRLLHKQGSILYHYVRGEDERPVQPTRIRKSVGKETTLADDISDPERVIQIMRQMAEQVERRLRELDLYGKTVVLKLRWNNFQLMTRRVTVPRALQDADTMVALLTPIVHEQFSREPRRVRLVGVTVSHLLSSHAAAQAPQIVPLPLWDETAWLA</sequence>
<dbReference type="InterPro" id="IPR050116">
    <property type="entry name" value="DNA_polymerase-Y"/>
</dbReference>
<dbReference type="GO" id="GO:0006281">
    <property type="term" value="P:DNA repair"/>
    <property type="evidence" value="ECO:0007669"/>
    <property type="project" value="UniProtKB-UniRule"/>
</dbReference>
<reference evidence="19" key="1">
    <citation type="submission" date="2018-12" db="EMBL/GenBank/DDBJ databases">
        <title>Tengunoibacter tsumagoiensis gen. nov., sp. nov., Dictyobacter kobayashii sp. nov., D. alpinus sp. nov., and D. joshuensis sp. nov. and description of Dictyobacteraceae fam. nov. within the order Ktedonobacterales isolated from Tengu-no-mugimeshi.</title>
        <authorList>
            <person name="Wang C.M."/>
            <person name="Zheng Y."/>
            <person name="Sakai Y."/>
            <person name="Toyoda A."/>
            <person name="Minakuchi Y."/>
            <person name="Abe K."/>
            <person name="Yokota A."/>
            <person name="Yabe S."/>
        </authorList>
    </citation>
    <scope>NUCLEOTIDE SEQUENCE [LARGE SCALE GENOMIC DNA]</scope>
    <source>
        <strain evidence="19">S-27</strain>
    </source>
</reference>
<dbReference type="Gene3D" id="1.10.150.20">
    <property type="entry name" value="5' to 3' exonuclease, C-terminal subdomain"/>
    <property type="match status" value="1"/>
</dbReference>
<evidence type="ECO:0000259" key="17">
    <source>
        <dbReference type="PROSITE" id="PS50173"/>
    </source>
</evidence>
<evidence type="ECO:0000256" key="3">
    <source>
        <dbReference type="ARBA" id="ARBA00011245"/>
    </source>
</evidence>
<feature type="site" description="Substrate discrimination" evidence="16">
    <location>
        <position position="16"/>
    </location>
</feature>
<accession>A0A401ZPN5</accession>
<dbReference type="InterPro" id="IPR053848">
    <property type="entry name" value="IMS_HHH_1"/>
</dbReference>
<dbReference type="EC" id="2.7.7.7" evidence="16"/>
<evidence type="ECO:0000256" key="4">
    <source>
        <dbReference type="ARBA" id="ARBA00022457"/>
    </source>
</evidence>
<dbReference type="InterPro" id="IPR036775">
    <property type="entry name" value="DNA_pol_Y-fam_lit_finger_sf"/>
</dbReference>
<comment type="subcellular location">
    <subcellularLocation>
        <location evidence="1 16">Cytoplasm</location>
    </subcellularLocation>
</comment>
<dbReference type="SUPFAM" id="SSF56672">
    <property type="entry name" value="DNA/RNA polymerases"/>
    <property type="match status" value="1"/>
</dbReference>
<feature type="binding site" evidence="16">
    <location>
        <position position="106"/>
    </location>
    <ligand>
        <name>Mg(2+)</name>
        <dbReference type="ChEBI" id="CHEBI:18420"/>
    </ligand>
</feature>
<evidence type="ECO:0000313" key="19">
    <source>
        <dbReference type="Proteomes" id="UP000287224"/>
    </source>
</evidence>
<dbReference type="GO" id="GO:0042276">
    <property type="term" value="P:error-prone translesion synthesis"/>
    <property type="evidence" value="ECO:0007669"/>
    <property type="project" value="TreeGrafter"/>
</dbReference>
<comment type="catalytic activity">
    <reaction evidence="15 16">
        <text>DNA(n) + a 2'-deoxyribonucleoside 5'-triphosphate = DNA(n+1) + diphosphate</text>
        <dbReference type="Rhea" id="RHEA:22508"/>
        <dbReference type="Rhea" id="RHEA-COMP:17339"/>
        <dbReference type="Rhea" id="RHEA-COMP:17340"/>
        <dbReference type="ChEBI" id="CHEBI:33019"/>
        <dbReference type="ChEBI" id="CHEBI:61560"/>
        <dbReference type="ChEBI" id="CHEBI:173112"/>
        <dbReference type="EC" id="2.7.7.7"/>
    </reaction>
</comment>
<dbReference type="GO" id="GO:0006261">
    <property type="term" value="P:DNA-templated DNA replication"/>
    <property type="evidence" value="ECO:0007669"/>
    <property type="project" value="UniProtKB-UniRule"/>
</dbReference>
<dbReference type="CDD" id="cd03586">
    <property type="entry name" value="PolY_Pol_IV_kappa"/>
    <property type="match status" value="1"/>
</dbReference>
<comment type="cofactor">
    <cofactor evidence="16">
        <name>Mg(2+)</name>
        <dbReference type="ChEBI" id="CHEBI:18420"/>
    </cofactor>
    <text evidence="16">Binds 2 magnesium ions per subunit.</text>
</comment>
<dbReference type="InterPro" id="IPR043128">
    <property type="entry name" value="Rev_trsase/Diguanyl_cyclase"/>
</dbReference>
<dbReference type="Pfam" id="PF11799">
    <property type="entry name" value="IMS_C"/>
    <property type="match status" value="1"/>
</dbReference>
<dbReference type="Proteomes" id="UP000287224">
    <property type="component" value="Unassembled WGS sequence"/>
</dbReference>
<dbReference type="RefSeq" id="WP_126601346.1">
    <property type="nucleotide sequence ID" value="NZ_BIFQ01000002.1"/>
</dbReference>
<gene>
    <name evidence="16 18" type="primary">dinB</name>
    <name evidence="18" type="ORF">KDAU_61970</name>
</gene>
<comment type="subunit">
    <text evidence="3 16">Monomer.</text>
</comment>
<dbReference type="FunFam" id="3.30.1490.100:FF:000004">
    <property type="entry name" value="DNA polymerase IV"/>
    <property type="match status" value="1"/>
</dbReference>
<dbReference type="AlphaFoldDB" id="A0A401ZPN5"/>
<dbReference type="InterPro" id="IPR017961">
    <property type="entry name" value="DNA_pol_Y-fam_little_finger"/>
</dbReference>
<evidence type="ECO:0000256" key="9">
    <source>
        <dbReference type="ARBA" id="ARBA00022723"/>
    </source>
</evidence>
<keyword evidence="12 16" id="KW-0239">DNA-directed DNA polymerase</keyword>
<dbReference type="GO" id="GO:0005829">
    <property type="term" value="C:cytosol"/>
    <property type="evidence" value="ECO:0007669"/>
    <property type="project" value="TreeGrafter"/>
</dbReference>
<dbReference type="OrthoDB" id="9808813at2"/>
<comment type="similarity">
    <text evidence="2 16">Belongs to the DNA polymerase type-Y family.</text>
</comment>
<organism evidence="18 19">
    <name type="scientific">Dictyobacter aurantiacus</name>
    <dbReference type="NCBI Taxonomy" id="1936993"/>
    <lineage>
        <taxon>Bacteria</taxon>
        <taxon>Bacillati</taxon>
        <taxon>Chloroflexota</taxon>
        <taxon>Ktedonobacteria</taxon>
        <taxon>Ktedonobacterales</taxon>
        <taxon>Dictyobacteraceae</taxon>
        <taxon>Dictyobacter</taxon>
    </lineage>
</organism>
<comment type="function">
    <text evidence="16">Poorly processive, error-prone DNA polymerase involved in untargeted mutagenesis. Copies undamaged DNA at stalled replication forks, which arise in vivo from mismatched or misaligned primer ends. These misaligned primers can be extended by PolIV. Exhibits no 3'-5' exonuclease (proofreading) activity. May be involved in translesional synthesis, in conjunction with the beta clamp from PolIII.</text>
</comment>
<evidence type="ECO:0000256" key="11">
    <source>
        <dbReference type="ARBA" id="ARBA00022842"/>
    </source>
</evidence>
<protein>
    <recommendedName>
        <fullName evidence="16">DNA polymerase IV</fullName>
        <shortName evidence="16">Pol IV</shortName>
        <ecNumber evidence="16">2.7.7.7</ecNumber>
    </recommendedName>
</protein>
<evidence type="ECO:0000256" key="12">
    <source>
        <dbReference type="ARBA" id="ARBA00022932"/>
    </source>
</evidence>
<keyword evidence="19" id="KW-1185">Reference proteome</keyword>
<name>A0A401ZPN5_9CHLR</name>
<dbReference type="NCBIfam" id="NF002677">
    <property type="entry name" value="PRK02406.1"/>
    <property type="match status" value="1"/>
</dbReference>
<dbReference type="GO" id="GO:0003887">
    <property type="term" value="F:DNA-directed DNA polymerase activity"/>
    <property type="evidence" value="ECO:0007669"/>
    <property type="project" value="UniProtKB-UniRule"/>
</dbReference>
<dbReference type="HAMAP" id="MF_01113">
    <property type="entry name" value="DNApol_IV"/>
    <property type="match status" value="1"/>
</dbReference>
<keyword evidence="10 16" id="KW-0227">DNA damage</keyword>
<dbReference type="GO" id="GO:0003684">
    <property type="term" value="F:damaged DNA binding"/>
    <property type="evidence" value="ECO:0007669"/>
    <property type="project" value="InterPro"/>
</dbReference>
<dbReference type="Pfam" id="PF00817">
    <property type="entry name" value="IMS"/>
    <property type="match status" value="1"/>
</dbReference>
<dbReference type="PANTHER" id="PTHR11076:SF33">
    <property type="entry name" value="DNA POLYMERASE KAPPA"/>
    <property type="match status" value="1"/>
</dbReference>
<keyword evidence="7 16" id="KW-0548">Nucleotidyltransferase</keyword>
<dbReference type="InterPro" id="IPR022880">
    <property type="entry name" value="DNApol_IV"/>
</dbReference>
<keyword evidence="5 16" id="KW-0963">Cytoplasm</keyword>
<feature type="active site" evidence="16">
    <location>
        <position position="107"/>
    </location>
</feature>
<keyword evidence="6 16" id="KW-0808">Transferase</keyword>
<proteinExistence type="inferred from homology"/>
<keyword evidence="8 16" id="KW-0235">DNA replication</keyword>
<evidence type="ECO:0000256" key="14">
    <source>
        <dbReference type="ARBA" id="ARBA00023204"/>
    </source>
</evidence>
<feature type="domain" description="UmuC" evidence="17">
    <location>
        <begin position="7"/>
        <end position="188"/>
    </location>
</feature>
<evidence type="ECO:0000256" key="1">
    <source>
        <dbReference type="ARBA" id="ARBA00004496"/>
    </source>
</evidence>
<dbReference type="Gene3D" id="3.30.70.270">
    <property type="match status" value="1"/>
</dbReference>
<dbReference type="InterPro" id="IPR001126">
    <property type="entry name" value="UmuC"/>
</dbReference>
<evidence type="ECO:0000256" key="13">
    <source>
        <dbReference type="ARBA" id="ARBA00023125"/>
    </source>
</evidence>
<keyword evidence="11 16" id="KW-0460">Magnesium</keyword>